<comment type="subcellular location">
    <subcellularLocation>
        <location evidence="1">Membrane</location>
        <topology evidence="1">Multi-pass membrane protein</topology>
    </subcellularLocation>
</comment>
<keyword evidence="4 5" id="KW-0472">Membrane</keyword>
<proteinExistence type="predicted"/>
<feature type="transmembrane region" description="Helical" evidence="5">
    <location>
        <begin position="29"/>
        <end position="47"/>
    </location>
</feature>
<keyword evidence="2 5" id="KW-0812">Transmembrane</keyword>
<dbReference type="PANTHER" id="PTHR22911">
    <property type="entry name" value="ACYL-MALONYL CONDENSING ENZYME-RELATED"/>
    <property type="match status" value="1"/>
</dbReference>
<dbReference type="SUPFAM" id="SSF103481">
    <property type="entry name" value="Multidrug resistance efflux transporter EmrE"/>
    <property type="match status" value="2"/>
</dbReference>
<evidence type="ECO:0000259" key="6">
    <source>
        <dbReference type="Pfam" id="PF00892"/>
    </source>
</evidence>
<protein>
    <submittedName>
        <fullName evidence="7">Membrane protein</fullName>
    </submittedName>
</protein>
<evidence type="ECO:0000256" key="3">
    <source>
        <dbReference type="ARBA" id="ARBA00022989"/>
    </source>
</evidence>
<evidence type="ECO:0000256" key="4">
    <source>
        <dbReference type="ARBA" id="ARBA00023136"/>
    </source>
</evidence>
<dbReference type="PANTHER" id="PTHR22911:SF6">
    <property type="entry name" value="SOLUTE CARRIER FAMILY 35 MEMBER G1"/>
    <property type="match status" value="1"/>
</dbReference>
<feature type="transmembrane region" description="Helical" evidence="5">
    <location>
        <begin position="59"/>
        <end position="76"/>
    </location>
</feature>
<feature type="transmembrane region" description="Helical" evidence="5">
    <location>
        <begin position="198"/>
        <end position="220"/>
    </location>
</feature>
<feature type="transmembrane region" description="Helical" evidence="5">
    <location>
        <begin position="120"/>
        <end position="137"/>
    </location>
</feature>
<dbReference type="InterPro" id="IPR037185">
    <property type="entry name" value="EmrE-like"/>
</dbReference>
<dbReference type="AlphaFoldDB" id="A0A8J3G8R0"/>
<gene>
    <name evidence="7" type="ORF">GCM10007390_22540</name>
</gene>
<dbReference type="GO" id="GO:0016020">
    <property type="term" value="C:membrane"/>
    <property type="evidence" value="ECO:0007669"/>
    <property type="project" value="UniProtKB-SubCell"/>
</dbReference>
<keyword evidence="3 5" id="KW-1133">Transmembrane helix</keyword>
<reference evidence="7 8" key="1">
    <citation type="journal article" date="2014" name="Int. J. Syst. Evol. Microbiol.">
        <title>Complete genome sequence of Corynebacterium casei LMG S-19264T (=DSM 44701T), isolated from a smear-ripened cheese.</title>
        <authorList>
            <consortium name="US DOE Joint Genome Institute (JGI-PGF)"/>
            <person name="Walter F."/>
            <person name="Albersmeier A."/>
            <person name="Kalinowski J."/>
            <person name="Ruckert C."/>
        </authorList>
    </citation>
    <scope>NUCLEOTIDE SEQUENCE [LARGE SCALE GENOMIC DNA]</scope>
    <source>
        <strain evidence="7 8">KCTC 12866</strain>
    </source>
</reference>
<keyword evidence="8" id="KW-1185">Reference proteome</keyword>
<feature type="transmembrane region" description="Helical" evidence="5">
    <location>
        <begin position="144"/>
        <end position="160"/>
    </location>
</feature>
<dbReference type="InterPro" id="IPR000620">
    <property type="entry name" value="EamA_dom"/>
</dbReference>
<dbReference type="Pfam" id="PF00892">
    <property type="entry name" value="EamA"/>
    <property type="match status" value="1"/>
</dbReference>
<evidence type="ECO:0000256" key="2">
    <source>
        <dbReference type="ARBA" id="ARBA00022692"/>
    </source>
</evidence>
<feature type="transmembrane region" description="Helical" evidence="5">
    <location>
        <begin position="88"/>
        <end position="108"/>
    </location>
</feature>
<evidence type="ECO:0000313" key="7">
    <source>
        <dbReference type="EMBL" id="GHB68609.1"/>
    </source>
</evidence>
<feature type="transmembrane region" description="Helical" evidence="5">
    <location>
        <begin position="240"/>
        <end position="258"/>
    </location>
</feature>
<dbReference type="Proteomes" id="UP000598271">
    <property type="component" value="Unassembled WGS sequence"/>
</dbReference>
<feature type="transmembrane region" description="Helical" evidence="5">
    <location>
        <begin position="270"/>
        <end position="289"/>
    </location>
</feature>
<sequence length="326" mass="35964">MADFSDLNTRYQHLALTTTTELPPVSRKGIFYMLGAVMCFGTVGAMAKWLSRDFDTVELVFFRNLVGVVFVLISMLNRPLQQTGGRPLLLVWRGVIGTLSLYLFFYAVQTLGLGAATTYQYSYPIFLALLSWVFVGETLTKREWLAIFVGFAGILFIFRPDLTAPLGHHAIGLSNAICTAIAYLSIRQLSTFYDTRAIILSFMLSGILMPILSMLAGEYLDVEGYGFLIGHFIMPVTLTHWLGFLALGIVAMVGQYLLTIAFRYDKAGRVASVAYVNILFSGLLGLWLGDPFPGTLTLIGMGLIIGGGVLVSLRGYRERQSDRASK</sequence>
<evidence type="ECO:0000313" key="8">
    <source>
        <dbReference type="Proteomes" id="UP000598271"/>
    </source>
</evidence>
<name>A0A8J3G8R0_9BACT</name>
<comment type="caution">
    <text evidence="7">The sequence shown here is derived from an EMBL/GenBank/DDBJ whole genome shotgun (WGS) entry which is preliminary data.</text>
</comment>
<feature type="domain" description="EamA" evidence="6">
    <location>
        <begin position="28"/>
        <end position="158"/>
    </location>
</feature>
<accession>A0A8J3G8R0</accession>
<dbReference type="RefSeq" id="WP_229580749.1">
    <property type="nucleotide sequence ID" value="NZ_BMXF01000002.1"/>
</dbReference>
<feature type="transmembrane region" description="Helical" evidence="5">
    <location>
        <begin position="166"/>
        <end position="186"/>
    </location>
</feature>
<evidence type="ECO:0000256" key="5">
    <source>
        <dbReference type="SAM" id="Phobius"/>
    </source>
</evidence>
<organism evidence="7 8">
    <name type="scientific">Persicitalea jodogahamensis</name>
    <dbReference type="NCBI Taxonomy" id="402147"/>
    <lineage>
        <taxon>Bacteria</taxon>
        <taxon>Pseudomonadati</taxon>
        <taxon>Bacteroidota</taxon>
        <taxon>Cytophagia</taxon>
        <taxon>Cytophagales</taxon>
        <taxon>Spirosomataceae</taxon>
        <taxon>Persicitalea</taxon>
    </lineage>
</organism>
<evidence type="ECO:0000256" key="1">
    <source>
        <dbReference type="ARBA" id="ARBA00004141"/>
    </source>
</evidence>
<feature type="transmembrane region" description="Helical" evidence="5">
    <location>
        <begin position="295"/>
        <end position="316"/>
    </location>
</feature>
<dbReference type="EMBL" id="BMXF01000002">
    <property type="protein sequence ID" value="GHB68609.1"/>
    <property type="molecule type" value="Genomic_DNA"/>
</dbReference>